<dbReference type="SMART" id="SM00044">
    <property type="entry name" value="CYCc"/>
    <property type="match status" value="2"/>
</dbReference>
<keyword evidence="13 14" id="KW-0456">Lyase</keyword>
<keyword evidence="12 16" id="KW-0472">Membrane</keyword>
<evidence type="ECO:0000256" key="3">
    <source>
        <dbReference type="ARBA" id="ARBA00004141"/>
    </source>
</evidence>
<dbReference type="PROSITE" id="PS50125">
    <property type="entry name" value="GUANYLATE_CYCLASE_2"/>
    <property type="match status" value="2"/>
</dbReference>
<comment type="catalytic activity">
    <reaction evidence="1">
        <text>ATP = 3',5'-cyclic AMP + diphosphate</text>
        <dbReference type="Rhea" id="RHEA:15389"/>
        <dbReference type="ChEBI" id="CHEBI:30616"/>
        <dbReference type="ChEBI" id="CHEBI:33019"/>
        <dbReference type="ChEBI" id="CHEBI:58165"/>
        <dbReference type="EC" id="4.6.1.1"/>
    </reaction>
</comment>
<dbReference type="Gene3D" id="3.30.70.1230">
    <property type="entry name" value="Nucleotide cyclase"/>
    <property type="match status" value="2"/>
</dbReference>
<evidence type="ECO:0000256" key="15">
    <source>
        <dbReference type="SAM" id="MobiDB-lite"/>
    </source>
</evidence>
<feature type="transmembrane region" description="Helical" evidence="16">
    <location>
        <begin position="575"/>
        <end position="597"/>
    </location>
</feature>
<evidence type="ECO:0000313" key="18">
    <source>
        <dbReference type="EMBL" id="BFF99025.1"/>
    </source>
</evidence>
<feature type="compositionally biased region" description="Acidic residues" evidence="15">
    <location>
        <begin position="1072"/>
        <end position="1082"/>
    </location>
</feature>
<dbReference type="CDD" id="cd07302">
    <property type="entry name" value="CHD"/>
    <property type="match status" value="2"/>
</dbReference>
<dbReference type="GO" id="GO:0005524">
    <property type="term" value="F:ATP binding"/>
    <property type="evidence" value="ECO:0007669"/>
    <property type="project" value="UniProtKB-KW"/>
</dbReference>
<evidence type="ECO:0000256" key="13">
    <source>
        <dbReference type="ARBA" id="ARBA00023239"/>
    </source>
</evidence>
<feature type="transmembrane region" description="Helical" evidence="16">
    <location>
        <begin position="695"/>
        <end position="718"/>
    </location>
</feature>
<reference evidence="18 19" key="1">
    <citation type="submission" date="2024-02" db="EMBL/GenBank/DDBJ databases">
        <title>A chromosome-level genome assembly of Drosophila madeirensis, a fruit fly species endemic to Madeira island.</title>
        <authorList>
            <person name="Tomihara K."/>
            <person name="Llopart A."/>
            <person name="Yamamoto D."/>
        </authorList>
    </citation>
    <scope>NUCLEOTIDE SEQUENCE [LARGE SCALE GENOMIC DNA]</scope>
    <source>
        <strain evidence="18 19">RF1</strain>
    </source>
</reference>
<accession>A0AAU9FTX4</accession>
<dbReference type="SUPFAM" id="SSF55073">
    <property type="entry name" value="Nucleotide cyclase"/>
    <property type="match status" value="2"/>
</dbReference>
<feature type="transmembrane region" description="Helical" evidence="16">
    <location>
        <begin position="139"/>
        <end position="157"/>
    </location>
</feature>
<feature type="region of interest" description="Disordered" evidence="15">
    <location>
        <begin position="1070"/>
        <end position="1093"/>
    </location>
</feature>
<evidence type="ECO:0000256" key="14">
    <source>
        <dbReference type="RuleBase" id="RU000405"/>
    </source>
</evidence>
<evidence type="ECO:0000256" key="5">
    <source>
        <dbReference type="ARBA" id="ARBA00022692"/>
    </source>
</evidence>
<dbReference type="InterPro" id="IPR018297">
    <property type="entry name" value="A/G_cyclase_CS"/>
</dbReference>
<comment type="similarity">
    <text evidence="14">Belongs to the adenylyl cyclase class-4/guanylyl cyclase family.</text>
</comment>
<evidence type="ECO:0000256" key="4">
    <source>
        <dbReference type="ARBA" id="ARBA00012201"/>
    </source>
</evidence>
<comment type="subcellular location">
    <subcellularLocation>
        <location evidence="3">Membrane</location>
        <topology evidence="3">Multi-pass membrane protein</topology>
    </subcellularLocation>
</comment>
<dbReference type="GO" id="GO:0005886">
    <property type="term" value="C:plasma membrane"/>
    <property type="evidence" value="ECO:0007669"/>
    <property type="project" value="TreeGrafter"/>
</dbReference>
<dbReference type="PROSITE" id="PS00452">
    <property type="entry name" value="GUANYLATE_CYCLASE_1"/>
    <property type="match status" value="1"/>
</dbReference>
<evidence type="ECO:0000256" key="1">
    <source>
        <dbReference type="ARBA" id="ARBA00001593"/>
    </source>
</evidence>
<dbReference type="PANTHER" id="PTHR45627">
    <property type="entry name" value="ADENYLATE CYCLASE TYPE 1"/>
    <property type="match status" value="1"/>
</dbReference>
<dbReference type="GO" id="GO:0035556">
    <property type="term" value="P:intracellular signal transduction"/>
    <property type="evidence" value="ECO:0007669"/>
    <property type="project" value="InterPro"/>
</dbReference>
<evidence type="ECO:0000256" key="8">
    <source>
        <dbReference type="ARBA" id="ARBA00022840"/>
    </source>
</evidence>
<keyword evidence="6" id="KW-0479">Metal-binding</keyword>
<evidence type="ECO:0000256" key="9">
    <source>
        <dbReference type="ARBA" id="ARBA00022842"/>
    </source>
</evidence>
<dbReference type="EMBL" id="AP029265">
    <property type="protein sequence ID" value="BFF99025.1"/>
    <property type="molecule type" value="Genomic_DNA"/>
</dbReference>
<dbReference type="EC" id="4.6.1.1" evidence="4"/>
<evidence type="ECO:0000259" key="17">
    <source>
        <dbReference type="PROSITE" id="PS50125"/>
    </source>
</evidence>
<dbReference type="Pfam" id="PF00211">
    <property type="entry name" value="Guanylate_cyc"/>
    <property type="match status" value="2"/>
</dbReference>
<evidence type="ECO:0000256" key="16">
    <source>
        <dbReference type="SAM" id="Phobius"/>
    </source>
</evidence>
<feature type="transmembrane region" description="Helical" evidence="16">
    <location>
        <begin position="109"/>
        <end position="127"/>
    </location>
</feature>
<evidence type="ECO:0000256" key="6">
    <source>
        <dbReference type="ARBA" id="ARBA00022723"/>
    </source>
</evidence>
<feature type="transmembrane region" description="Helical" evidence="16">
    <location>
        <begin position="603"/>
        <end position="619"/>
    </location>
</feature>
<evidence type="ECO:0000256" key="2">
    <source>
        <dbReference type="ARBA" id="ARBA00001946"/>
    </source>
</evidence>
<keyword evidence="9" id="KW-0460">Magnesium</keyword>
<dbReference type="GO" id="GO:0004016">
    <property type="term" value="F:adenylate cyclase activity"/>
    <property type="evidence" value="ECO:0007669"/>
    <property type="project" value="UniProtKB-EC"/>
</dbReference>
<feature type="transmembrane region" description="Helical" evidence="16">
    <location>
        <begin position="730"/>
        <end position="748"/>
    </location>
</feature>
<feature type="domain" description="Guanylate cyclase" evidence="17">
    <location>
        <begin position="294"/>
        <end position="421"/>
    </location>
</feature>
<feature type="transmembrane region" description="Helical" evidence="16">
    <location>
        <begin position="54"/>
        <end position="73"/>
    </location>
</feature>
<dbReference type="PANTHER" id="PTHR45627:SF23">
    <property type="entry name" value="AT30656P-RELATED"/>
    <property type="match status" value="1"/>
</dbReference>
<feature type="transmembrane region" description="Helical" evidence="16">
    <location>
        <begin position="79"/>
        <end position="102"/>
    </location>
</feature>
<dbReference type="GO" id="GO:0006171">
    <property type="term" value="P:cAMP biosynthetic process"/>
    <property type="evidence" value="ECO:0007669"/>
    <property type="project" value="UniProtKB-KW"/>
</dbReference>
<feature type="transmembrane region" description="Helical" evidence="16">
    <location>
        <begin position="193"/>
        <end position="220"/>
    </location>
</feature>
<keyword evidence="5 16" id="KW-0812">Transmembrane</keyword>
<keyword evidence="7" id="KW-0547">Nucleotide-binding</keyword>
<evidence type="ECO:0000256" key="12">
    <source>
        <dbReference type="ARBA" id="ARBA00023136"/>
    </source>
</evidence>
<proteinExistence type="inferred from homology"/>
<keyword evidence="10 16" id="KW-1133">Transmembrane helix</keyword>
<protein>
    <recommendedName>
        <fullName evidence="4">adenylate cyclase</fullName>
        <ecNumber evidence="4">4.6.1.1</ecNumber>
    </recommendedName>
</protein>
<evidence type="ECO:0000256" key="7">
    <source>
        <dbReference type="ARBA" id="ARBA00022741"/>
    </source>
</evidence>
<keyword evidence="8" id="KW-0067">ATP-binding</keyword>
<organism evidence="18 19">
    <name type="scientific">Drosophila madeirensis</name>
    <name type="common">Fruit fly</name>
    <dbReference type="NCBI Taxonomy" id="30013"/>
    <lineage>
        <taxon>Eukaryota</taxon>
        <taxon>Metazoa</taxon>
        <taxon>Ecdysozoa</taxon>
        <taxon>Arthropoda</taxon>
        <taxon>Hexapoda</taxon>
        <taxon>Insecta</taxon>
        <taxon>Pterygota</taxon>
        <taxon>Neoptera</taxon>
        <taxon>Endopterygota</taxon>
        <taxon>Diptera</taxon>
        <taxon>Brachycera</taxon>
        <taxon>Muscomorpha</taxon>
        <taxon>Ephydroidea</taxon>
        <taxon>Drosophilidae</taxon>
        <taxon>Drosophila</taxon>
        <taxon>Sophophora</taxon>
    </lineage>
</organism>
<evidence type="ECO:0000256" key="11">
    <source>
        <dbReference type="ARBA" id="ARBA00022998"/>
    </source>
</evidence>
<evidence type="ECO:0000313" key="19">
    <source>
        <dbReference type="Proteomes" id="UP001500889"/>
    </source>
</evidence>
<gene>
    <name evidence="18" type="ORF">DMAD_07030</name>
</gene>
<dbReference type="AlphaFoldDB" id="A0AAU9FTX4"/>
<evidence type="ECO:0000256" key="10">
    <source>
        <dbReference type="ARBA" id="ARBA00022989"/>
    </source>
</evidence>
<keyword evidence="11" id="KW-0115">cAMP biosynthesis</keyword>
<dbReference type="GO" id="GO:0046872">
    <property type="term" value="F:metal ion binding"/>
    <property type="evidence" value="ECO:0007669"/>
    <property type="project" value="UniProtKB-KW"/>
</dbReference>
<dbReference type="GO" id="GO:0007189">
    <property type="term" value="P:adenylate cyclase-activating G protein-coupled receptor signaling pathway"/>
    <property type="evidence" value="ECO:0007669"/>
    <property type="project" value="TreeGrafter"/>
</dbReference>
<name>A0AAU9FTX4_DROMD</name>
<keyword evidence="19" id="KW-1185">Reference proteome</keyword>
<feature type="transmembrane region" description="Helical" evidence="16">
    <location>
        <begin position="651"/>
        <end position="675"/>
    </location>
</feature>
<dbReference type="Proteomes" id="UP001500889">
    <property type="component" value="Chromosome J"/>
</dbReference>
<sequence>MNSPWPSFNEDVGDSRSLGNVRALEWKHLKERCRTLQMESCVWHYMRRWATTTLAHFIMVIEFLMFAHITLLLSLVKNVYFYELVPYLLVMTLMPLVMMVCLKDSHRHYFACNMIASWMMAFLLTIMDNFVSISHGGNVALMPSYDHIVLAAVYLYLPVAFMDRGRPYILGLAVSVVYFCCSCWRLTDNKAQFFPTLVCYALYLFYQNLVMAFFFTLRVFGVRRLILNRHQLVYENIVLKMVLKNEKALLESILPAKGDQTLQVDICTRIEDERQDKKIPKLRKLFVEPHPAVSILVADMVNYTNLTNTLDARSLVEILHELFVNYDRATKRNDAQRIKLLGNSYICVSGIPMYNTDHACCCVDLALDMISITQQVREQWMLNIDLRVGVHSGEVFAGVIGHIKWQYDIWSKDVDITNRLEMWGEPDMVHISNHTLSLLNDEYLYEEGTDSARNDPVLQKAEISTYLVSGRHPDFMEPCFGLDSNIRGVSLASYRTSFSHIYEEVPKKTKKNMENEVKHIPVGQRINIWRAPKRDGVEPNEDQLFDAHISYGLMNFHSASMECAYMKMPDLLMKYSLVIALFAAVVVFAMNITVSVSSMFKELFAMLLVLVLICLIGGYKKLWMQFHVLQPSFCLNRWLVWMSELIEQQSLYVGMPLSIFVIILVFVIATTGVLVCNRAEFEFELIESDVADEEPQMMCFLPWVLTHSVIIVLSLLFAFDALSLSFKTGIGLFILSCHLFIIHAHYGFAFERSDTINMNLKAEYAHSWYLLAYFTVLSVKQRHSTYINKAIFFTRDRYEKTRKQTEDSTKSIQIIMLNMLPSHVADNFLERRRNDQLFYENFKNVAVMFASIENYQADRAGIRMLHEFICYFDELLVNFGRKYKIEKIKVMDWTYMAACGLEAANYIPVRKEESELSTRSNSASVGSNESSEPVSLVDDDEVVLVMTDFAVHLLRIMNNIQVEDIFYELDLPKSSRGCLKIGIAPGPVKAGVVGHSKPHYDIWGSTVNMAYRLTSTGQQGAIQVGKSTAQVLRRNNIRCSYRGQSWLKGMGTYPTYLVDLDETLEFQYNDETSSEQDSEEDERTLGGSTGSDC</sequence>
<comment type="cofactor">
    <cofactor evidence="2">
        <name>Mg(2+)</name>
        <dbReference type="ChEBI" id="CHEBI:18420"/>
    </cofactor>
</comment>
<dbReference type="InterPro" id="IPR001054">
    <property type="entry name" value="A/G_cyclase"/>
</dbReference>
<dbReference type="FunFam" id="3.30.70.1230:FF:000024">
    <property type="entry name" value="ACXA, isoform A"/>
    <property type="match status" value="1"/>
</dbReference>
<feature type="domain" description="Guanylate cyclase" evidence="17">
    <location>
        <begin position="846"/>
        <end position="1014"/>
    </location>
</feature>
<feature type="transmembrane region" description="Helical" evidence="16">
    <location>
        <begin position="169"/>
        <end position="187"/>
    </location>
</feature>
<dbReference type="InterPro" id="IPR029787">
    <property type="entry name" value="Nucleotide_cyclase"/>
</dbReference>